<dbReference type="GO" id="GO:0016740">
    <property type="term" value="F:transferase activity"/>
    <property type="evidence" value="ECO:0007669"/>
    <property type="project" value="UniProtKB-KW"/>
</dbReference>
<comment type="caution">
    <text evidence="1">The sequence shown here is derived from an EMBL/GenBank/DDBJ whole genome shotgun (WGS) entry which is preliminary data.</text>
</comment>
<organism evidence="1 2">
    <name type="scientific">Phaeomoniella chlamydospora</name>
    <name type="common">Phaeoacremonium chlamydosporum</name>
    <dbReference type="NCBI Taxonomy" id="158046"/>
    <lineage>
        <taxon>Eukaryota</taxon>
        <taxon>Fungi</taxon>
        <taxon>Dikarya</taxon>
        <taxon>Ascomycota</taxon>
        <taxon>Pezizomycotina</taxon>
        <taxon>Eurotiomycetes</taxon>
        <taxon>Chaetothyriomycetidae</taxon>
        <taxon>Phaeomoniellales</taxon>
        <taxon>Phaeomoniellaceae</taxon>
        <taxon>Phaeomoniella</taxon>
    </lineage>
</organism>
<dbReference type="EMBL" id="LCWF01000016">
    <property type="protein sequence ID" value="KKY28088.1"/>
    <property type="molecule type" value="Genomic_DNA"/>
</dbReference>
<evidence type="ECO:0000313" key="2">
    <source>
        <dbReference type="Proteomes" id="UP000053317"/>
    </source>
</evidence>
<reference evidence="1 2" key="2">
    <citation type="submission" date="2015-05" db="EMBL/GenBank/DDBJ databases">
        <authorList>
            <person name="Morales-Cruz A."/>
            <person name="Amrine K.C."/>
            <person name="Cantu D."/>
        </authorList>
    </citation>
    <scope>NUCLEOTIDE SEQUENCE [LARGE SCALE GENOMIC DNA]</scope>
    <source>
        <strain evidence="1">UCRPC4</strain>
    </source>
</reference>
<keyword evidence="2" id="KW-1185">Reference proteome</keyword>
<dbReference type="AlphaFoldDB" id="A0A0G2GY44"/>
<name>A0A0G2GY44_PHACM</name>
<dbReference type="InterPro" id="IPR039535">
    <property type="entry name" value="ASST-like"/>
</dbReference>
<gene>
    <name evidence="1" type="ORF">UCRPC4_g00668</name>
</gene>
<keyword evidence="1" id="KW-0808">Transferase</keyword>
<dbReference type="InterPro" id="IPR053143">
    <property type="entry name" value="Arylsulfate_ST"/>
</dbReference>
<dbReference type="OrthoDB" id="274828at2759"/>
<dbReference type="InterPro" id="IPR019368">
    <property type="entry name" value="Ribosomal_mS29"/>
</dbReference>
<dbReference type="PANTHER" id="PTHR35340:SF5">
    <property type="entry name" value="ASST-DOMAIN-CONTAINING PROTEIN"/>
    <property type="match status" value="1"/>
</dbReference>
<dbReference type="PANTHER" id="PTHR35340">
    <property type="entry name" value="PQQ ENZYME REPEAT PROTEIN-RELATED"/>
    <property type="match status" value="1"/>
</dbReference>
<reference evidence="1 2" key="1">
    <citation type="submission" date="2015-05" db="EMBL/GenBank/DDBJ databases">
        <title>Distinctive expansion of gene families associated with plant cell wall degradation and secondary metabolism in the genomes of grapevine trunk pathogens.</title>
        <authorList>
            <person name="Lawrence D.P."/>
            <person name="Travadon R."/>
            <person name="Rolshausen P.E."/>
            <person name="Baumgartner K."/>
        </authorList>
    </citation>
    <scope>NUCLEOTIDE SEQUENCE [LARGE SCALE GENOMIC DNA]</scope>
    <source>
        <strain evidence="1">UCRPC4</strain>
    </source>
</reference>
<evidence type="ECO:0000313" key="1">
    <source>
        <dbReference type="EMBL" id="KKY28088.1"/>
    </source>
</evidence>
<accession>A0A0G2GY44</accession>
<dbReference type="Pfam" id="PF14269">
    <property type="entry name" value="Arylsulfotran_2"/>
    <property type="match status" value="1"/>
</dbReference>
<sequence>MSAITTPALNVVKKKTTQVTGKKVFALREQRSAQFKKKARVKPNLPAVGERKALRKRIVLSSTNALPVSSMQDLSQDNIGNEEFQSKMLGIPDEMLDQLRAVDAFKTSQNWSLFRRPGTLTRKETVVLGNMVKDVNGTPGVQRMILDGPKLSGKSILLLQAMSMGFLNDWVVINIPEGQDLTIAHSSYHPLSSQADGPQLYTQPDLTAALLTRISRSNKKVLSKLNLKHEHPEFPEPLQKNISLDRLAERGASNPSIAPTVFDALWKELTVPTAEDSKLPPLLVSIDSLNHLMTETAYRDADYKPIHAHQFGLVRHFLSLLFNKPEATFGPAGGIVLGATSGSNVPGNYALDVALRQLSARTATPLISADSPEFPLPDPYHRVDKRVVDIFNTGNDSSLQLRLVSGLSKAEAKGYLEYFAQSGLLREKITDDLVTEKWSLSASGLVGFVEQAAVRVRTELHAARGSIFRCPFQLKKNGLIKGGVYHLLHDFESYESIKELDAVNRLPVHVPATEVPMWHAICLRLLALTALLSGPLGVEGAESVPRAISTTAYYQSKWCDKGYTFIEPRGVMVSKPGPAIMDSNGELIWIEDKYGQAMDFKMQSYNGSNYLTFWAGKDSGTYGSGKYYMLDSSYEVYKIVEPAGGGNLTGDLHEFHITKNDTALMTIYEPAIVDLTSIGGPKKGWIYDSLFQEVNLTSGELIFQWRASDHYSMNETYKHLKTAGRDKKDALDFFHINSIDKDDHGNYIISSRYMQTITCIRPTGEIKWILGGKRNMFKDLSDGAATNFTWQHHVRVHENNTLTIFDNGKFAKGYFIADKSRALLVSLDLEQMTVTLLQDYIDPKQTPTPSQGSVQLLDNGNVLVGWGYHAAYTEYTRDGEILCDVHIGPQIMFDLGWLKSYRTFRNHDWVGKPNTKPDVYYRPRDGRLYVSWNGATEVDRWVLEGARGPHAESYAFFTQETIYKQGFESSIEVTSDMMPWIRVTALDRKGNILGHSEVVVPHPEKRLHRYADDGDGGRNEERRARAVVYFESRIKLSEALYIFYNISEIRENILSRITISIMSNSYIIQMLDRQLKFM</sequence>
<protein>
    <submittedName>
        <fullName evidence="1">Putative Arylsulfotransferase</fullName>
    </submittedName>
</protein>
<dbReference type="Pfam" id="PF10236">
    <property type="entry name" value="DAP3"/>
    <property type="match status" value="1"/>
</dbReference>
<proteinExistence type="predicted"/>
<dbReference type="Proteomes" id="UP000053317">
    <property type="component" value="Unassembled WGS sequence"/>
</dbReference>